<dbReference type="EC" id="2.4.2.7" evidence="6"/>
<evidence type="ECO:0000256" key="2">
    <source>
        <dbReference type="ARBA" id="ARBA00003968"/>
    </source>
</evidence>
<feature type="domain" description="Phosphoribosyltransferase" evidence="11">
    <location>
        <begin position="60"/>
        <end position="154"/>
    </location>
</feature>
<dbReference type="InterPro" id="IPR050054">
    <property type="entry name" value="UPRTase/APRTase"/>
</dbReference>
<dbReference type="NCBIfam" id="TIGR01090">
    <property type="entry name" value="apt"/>
    <property type="match status" value="1"/>
</dbReference>
<dbReference type="FunFam" id="3.40.50.2020:FF:000021">
    <property type="entry name" value="Adenine phosphoribosyltransferase"/>
    <property type="match status" value="1"/>
</dbReference>
<dbReference type="CDD" id="cd06223">
    <property type="entry name" value="PRTases_typeI"/>
    <property type="match status" value="1"/>
</dbReference>
<dbReference type="EMBL" id="KZ987845">
    <property type="protein sequence ID" value="RKP14363.1"/>
    <property type="molecule type" value="Genomic_DNA"/>
</dbReference>
<organism evidence="12 13">
    <name type="scientific">Piptocephalis cylindrospora</name>
    <dbReference type="NCBI Taxonomy" id="1907219"/>
    <lineage>
        <taxon>Eukaryota</taxon>
        <taxon>Fungi</taxon>
        <taxon>Fungi incertae sedis</taxon>
        <taxon>Zoopagomycota</taxon>
        <taxon>Zoopagomycotina</taxon>
        <taxon>Zoopagomycetes</taxon>
        <taxon>Zoopagales</taxon>
        <taxon>Piptocephalidaceae</taxon>
        <taxon>Piptocephalis</taxon>
    </lineage>
</organism>
<dbReference type="GO" id="GO:0044209">
    <property type="term" value="P:AMP salvage"/>
    <property type="evidence" value="ECO:0007669"/>
    <property type="project" value="UniProtKB-UniPathway"/>
</dbReference>
<evidence type="ECO:0000256" key="8">
    <source>
        <dbReference type="ARBA" id="ARBA00022676"/>
    </source>
</evidence>
<dbReference type="Proteomes" id="UP000267251">
    <property type="component" value="Unassembled WGS sequence"/>
</dbReference>
<gene>
    <name evidence="12" type="ORF">BJ684DRAFT_8706</name>
</gene>
<comment type="function">
    <text evidence="2">Catalyzes a salvage reaction resulting in the formation of AMP, that is energically less costly than de novo synthesis.</text>
</comment>
<dbReference type="GO" id="GO:0005737">
    <property type="term" value="C:cytoplasm"/>
    <property type="evidence" value="ECO:0007669"/>
    <property type="project" value="UniProtKB-SubCell"/>
</dbReference>
<evidence type="ECO:0000256" key="1">
    <source>
        <dbReference type="ARBA" id="ARBA00000868"/>
    </source>
</evidence>
<dbReference type="GO" id="GO:0002055">
    <property type="term" value="F:adenine binding"/>
    <property type="evidence" value="ECO:0007669"/>
    <property type="project" value="TreeGrafter"/>
</dbReference>
<dbReference type="GO" id="GO:0006168">
    <property type="term" value="P:adenine salvage"/>
    <property type="evidence" value="ECO:0007669"/>
    <property type="project" value="InterPro"/>
</dbReference>
<evidence type="ECO:0000313" key="12">
    <source>
        <dbReference type="EMBL" id="RKP14363.1"/>
    </source>
</evidence>
<dbReference type="Pfam" id="PF00156">
    <property type="entry name" value="Pribosyltran"/>
    <property type="match status" value="1"/>
</dbReference>
<dbReference type="GO" id="GO:0003999">
    <property type="term" value="F:adenine phosphoribosyltransferase activity"/>
    <property type="evidence" value="ECO:0007669"/>
    <property type="project" value="UniProtKB-EC"/>
</dbReference>
<evidence type="ECO:0000256" key="6">
    <source>
        <dbReference type="ARBA" id="ARBA00011893"/>
    </source>
</evidence>
<dbReference type="UniPathway" id="UPA00588">
    <property type="reaction ID" value="UER00646"/>
</dbReference>
<evidence type="ECO:0000256" key="3">
    <source>
        <dbReference type="ARBA" id="ARBA00004496"/>
    </source>
</evidence>
<evidence type="ECO:0000256" key="7">
    <source>
        <dbReference type="ARBA" id="ARBA00022490"/>
    </source>
</evidence>
<evidence type="ECO:0000256" key="9">
    <source>
        <dbReference type="ARBA" id="ARBA00022679"/>
    </source>
</evidence>
<dbReference type="GO" id="GO:0016208">
    <property type="term" value="F:AMP binding"/>
    <property type="evidence" value="ECO:0007669"/>
    <property type="project" value="TreeGrafter"/>
</dbReference>
<dbReference type="NCBIfam" id="NF002634">
    <property type="entry name" value="PRK02304.1-3"/>
    <property type="match status" value="1"/>
</dbReference>
<keyword evidence="9 12" id="KW-0808">Transferase</keyword>
<comment type="pathway">
    <text evidence="4">Purine metabolism; AMP biosynthesis via salvage pathway; AMP from adenine: step 1/1.</text>
</comment>
<name>A0A4P9Y5Y0_9FUNG</name>
<evidence type="ECO:0000256" key="4">
    <source>
        <dbReference type="ARBA" id="ARBA00004659"/>
    </source>
</evidence>
<dbReference type="GO" id="GO:0006166">
    <property type="term" value="P:purine ribonucleoside salvage"/>
    <property type="evidence" value="ECO:0007669"/>
    <property type="project" value="UniProtKB-KW"/>
</dbReference>
<dbReference type="AlphaFoldDB" id="A0A4P9Y5Y0"/>
<comment type="catalytic activity">
    <reaction evidence="1">
        <text>AMP + diphosphate = 5-phospho-alpha-D-ribose 1-diphosphate + adenine</text>
        <dbReference type="Rhea" id="RHEA:16609"/>
        <dbReference type="ChEBI" id="CHEBI:16708"/>
        <dbReference type="ChEBI" id="CHEBI:33019"/>
        <dbReference type="ChEBI" id="CHEBI:58017"/>
        <dbReference type="ChEBI" id="CHEBI:456215"/>
        <dbReference type="EC" id="2.4.2.7"/>
    </reaction>
</comment>
<keyword evidence="13" id="KW-1185">Reference proteome</keyword>
<evidence type="ECO:0000256" key="5">
    <source>
        <dbReference type="ARBA" id="ARBA00008391"/>
    </source>
</evidence>
<keyword evidence="10" id="KW-0660">Purine salvage</keyword>
<dbReference type="PANTHER" id="PTHR32315:SF3">
    <property type="entry name" value="ADENINE PHOSPHORIBOSYLTRANSFERASE"/>
    <property type="match status" value="1"/>
</dbReference>
<dbReference type="Gene3D" id="3.40.50.2020">
    <property type="match status" value="1"/>
</dbReference>
<keyword evidence="8 12" id="KW-0328">Glycosyltransferase</keyword>
<keyword evidence="7" id="KW-0963">Cytoplasm</keyword>
<dbReference type="InterPro" id="IPR005764">
    <property type="entry name" value="Ade_phspho_trans"/>
</dbReference>
<dbReference type="HAMAP" id="MF_00004">
    <property type="entry name" value="Aden_phosphoribosyltr"/>
    <property type="match status" value="1"/>
</dbReference>
<dbReference type="InterPro" id="IPR029057">
    <property type="entry name" value="PRTase-like"/>
</dbReference>
<dbReference type="InterPro" id="IPR000836">
    <property type="entry name" value="PRTase_dom"/>
</dbReference>
<protein>
    <recommendedName>
        <fullName evidence="6">adenine phosphoribosyltransferase</fullName>
        <ecNumber evidence="6">2.4.2.7</ecNumber>
    </recommendedName>
</protein>
<evidence type="ECO:0000259" key="11">
    <source>
        <dbReference type="Pfam" id="PF00156"/>
    </source>
</evidence>
<comment type="subcellular location">
    <subcellularLocation>
        <location evidence="3">Cytoplasm</location>
    </subcellularLocation>
</comment>
<evidence type="ECO:0000256" key="10">
    <source>
        <dbReference type="ARBA" id="ARBA00022726"/>
    </source>
</evidence>
<comment type="similarity">
    <text evidence="5">Belongs to the purine/pyrimidine phosphoribosyltransferase family.</text>
</comment>
<dbReference type="OrthoDB" id="363185at2759"/>
<dbReference type="NCBIfam" id="NF002636">
    <property type="entry name" value="PRK02304.1-5"/>
    <property type="match status" value="1"/>
</dbReference>
<reference evidence="13" key="1">
    <citation type="journal article" date="2018" name="Nat. Microbiol.">
        <title>Leveraging single-cell genomics to expand the fungal tree of life.</title>
        <authorList>
            <person name="Ahrendt S.R."/>
            <person name="Quandt C.A."/>
            <person name="Ciobanu D."/>
            <person name="Clum A."/>
            <person name="Salamov A."/>
            <person name="Andreopoulos B."/>
            <person name="Cheng J.F."/>
            <person name="Woyke T."/>
            <person name="Pelin A."/>
            <person name="Henrissat B."/>
            <person name="Reynolds N.K."/>
            <person name="Benny G.L."/>
            <person name="Smith M.E."/>
            <person name="James T.Y."/>
            <person name="Grigoriev I.V."/>
        </authorList>
    </citation>
    <scope>NUCLEOTIDE SEQUENCE [LARGE SCALE GENOMIC DNA]</scope>
</reference>
<proteinExistence type="inferred from homology"/>
<sequence length="187" mass="20228">MSKPAVYDLAHIQSLVRAIPDFPHKGIVFQDIFPIFQDPVAIESLTLHLLTRIKETLGEETNKVDVVVGLDARGFLFGPALAIHLGAAFVPVRKQGKLPGACTTASYSKEYGTDVLEVQEGAIRPGQRVIIIDDLIATGGTAAAAGELVRKSKGTIAMYLFVIELLFLKGRDKLEGGSVESLLHYED</sequence>
<dbReference type="PANTHER" id="PTHR32315">
    <property type="entry name" value="ADENINE PHOSPHORIBOSYLTRANSFERASE"/>
    <property type="match status" value="1"/>
</dbReference>
<evidence type="ECO:0000313" key="13">
    <source>
        <dbReference type="Proteomes" id="UP000267251"/>
    </source>
</evidence>
<dbReference type="SUPFAM" id="SSF53271">
    <property type="entry name" value="PRTase-like"/>
    <property type="match status" value="1"/>
</dbReference>
<accession>A0A4P9Y5Y0</accession>